<dbReference type="GO" id="GO:0006109">
    <property type="term" value="P:regulation of carbohydrate metabolic process"/>
    <property type="evidence" value="ECO:0007669"/>
    <property type="project" value="InterPro"/>
</dbReference>
<keyword evidence="1 6" id="KW-0963">Cytoplasm</keyword>
<evidence type="ECO:0000256" key="5">
    <source>
        <dbReference type="ARBA" id="ARBA00022884"/>
    </source>
</evidence>
<dbReference type="Pfam" id="PF02599">
    <property type="entry name" value="CsrA"/>
    <property type="match status" value="1"/>
</dbReference>
<dbReference type="OrthoDB" id="9809061at2"/>
<evidence type="ECO:0000256" key="1">
    <source>
        <dbReference type="ARBA" id="ARBA00022490"/>
    </source>
</evidence>
<dbReference type="GO" id="GO:0048027">
    <property type="term" value="F:mRNA 5'-UTR binding"/>
    <property type="evidence" value="ECO:0007669"/>
    <property type="project" value="UniProtKB-UniRule"/>
</dbReference>
<feature type="region of interest" description="Disordered" evidence="7">
    <location>
        <begin position="71"/>
        <end position="92"/>
    </location>
</feature>
<evidence type="ECO:0000256" key="3">
    <source>
        <dbReference type="ARBA" id="ARBA00022795"/>
    </source>
</evidence>
<sequence length="92" mass="10648">MLVLTRKKGQSLVIGRDIRVVVVEVSGDFVRLGIEAPPEVAVFREEIYRDVQEENLTALVTRELAAKLRAQVEPGSKQDQGRRWRREELYER</sequence>
<dbReference type="GO" id="GO:0044781">
    <property type="term" value="P:bacterial-type flagellum organization"/>
    <property type="evidence" value="ECO:0007669"/>
    <property type="project" value="UniProtKB-KW"/>
</dbReference>
<protein>
    <recommendedName>
        <fullName evidence="6">Translational regulator CsrA</fullName>
    </recommendedName>
</protein>
<dbReference type="NCBIfam" id="NF002469">
    <property type="entry name" value="PRK01712.1"/>
    <property type="match status" value="1"/>
</dbReference>
<dbReference type="GO" id="GO:0005829">
    <property type="term" value="C:cytosol"/>
    <property type="evidence" value="ECO:0007669"/>
    <property type="project" value="TreeGrafter"/>
</dbReference>
<dbReference type="InterPro" id="IPR003751">
    <property type="entry name" value="CsrA"/>
</dbReference>
<reference evidence="9" key="1">
    <citation type="submission" date="2016-11" db="EMBL/GenBank/DDBJ databases">
        <authorList>
            <person name="Varghese N."/>
            <person name="Submissions S."/>
        </authorList>
    </citation>
    <scope>NUCLEOTIDE SEQUENCE [LARGE SCALE GENOMIC DNA]</scope>
    <source>
        <strain evidence="9">DSM 11792</strain>
    </source>
</reference>
<keyword evidence="3 6" id="KW-1005">Bacterial flagellum biogenesis</keyword>
<dbReference type="PANTHER" id="PTHR34984:SF1">
    <property type="entry name" value="CARBON STORAGE REGULATOR"/>
    <property type="match status" value="1"/>
</dbReference>
<dbReference type="GO" id="GO:0045947">
    <property type="term" value="P:negative regulation of translational initiation"/>
    <property type="evidence" value="ECO:0007669"/>
    <property type="project" value="UniProtKB-UniRule"/>
</dbReference>
<dbReference type="Gene3D" id="2.60.40.4380">
    <property type="entry name" value="Translational regulator CsrA"/>
    <property type="match status" value="1"/>
</dbReference>
<evidence type="ECO:0000256" key="2">
    <source>
        <dbReference type="ARBA" id="ARBA00022491"/>
    </source>
</evidence>
<dbReference type="AlphaFoldDB" id="A0A1M4VT34"/>
<organism evidence="8 9">
    <name type="scientific">Desulfofundulus australicus DSM 11792</name>
    <dbReference type="NCBI Taxonomy" id="1121425"/>
    <lineage>
        <taxon>Bacteria</taxon>
        <taxon>Bacillati</taxon>
        <taxon>Bacillota</taxon>
        <taxon>Clostridia</taxon>
        <taxon>Eubacteriales</taxon>
        <taxon>Peptococcaceae</taxon>
        <taxon>Desulfofundulus</taxon>
    </lineage>
</organism>
<comment type="similarity">
    <text evidence="6">Belongs to the CsrA/RsmA family.</text>
</comment>
<dbReference type="NCBIfam" id="TIGR00202">
    <property type="entry name" value="csrA"/>
    <property type="match status" value="1"/>
</dbReference>
<dbReference type="HAMAP" id="MF_00167">
    <property type="entry name" value="CsrA"/>
    <property type="match status" value="1"/>
</dbReference>
<evidence type="ECO:0000256" key="6">
    <source>
        <dbReference type="HAMAP-Rule" id="MF_00167"/>
    </source>
</evidence>
<feature type="compositionally biased region" description="Basic and acidic residues" evidence="7">
    <location>
        <begin position="79"/>
        <end position="92"/>
    </location>
</feature>
<dbReference type="RefSeq" id="WP_073163276.1">
    <property type="nucleotide sequence ID" value="NZ_FQUW01000008.1"/>
</dbReference>
<keyword evidence="2 6" id="KW-0678">Repressor</keyword>
<evidence type="ECO:0000313" key="9">
    <source>
        <dbReference type="Proteomes" id="UP000184196"/>
    </source>
</evidence>
<dbReference type="SUPFAM" id="SSF117130">
    <property type="entry name" value="CsrA-like"/>
    <property type="match status" value="1"/>
</dbReference>
<keyword evidence="9" id="KW-1185">Reference proteome</keyword>
<dbReference type="PANTHER" id="PTHR34984">
    <property type="entry name" value="CARBON STORAGE REGULATOR"/>
    <property type="match status" value="1"/>
</dbReference>
<dbReference type="InterPro" id="IPR036107">
    <property type="entry name" value="CsrA_sf"/>
</dbReference>
<dbReference type="EMBL" id="FQUW01000008">
    <property type="protein sequence ID" value="SHE72010.1"/>
    <property type="molecule type" value="Genomic_DNA"/>
</dbReference>
<evidence type="ECO:0000256" key="7">
    <source>
        <dbReference type="SAM" id="MobiDB-lite"/>
    </source>
</evidence>
<dbReference type="GO" id="GO:1902208">
    <property type="term" value="P:regulation of bacterial-type flagellum assembly"/>
    <property type="evidence" value="ECO:0007669"/>
    <property type="project" value="UniProtKB-UniRule"/>
</dbReference>
<proteinExistence type="inferred from homology"/>
<evidence type="ECO:0000256" key="4">
    <source>
        <dbReference type="ARBA" id="ARBA00022845"/>
    </source>
</evidence>
<dbReference type="GO" id="GO:0006402">
    <property type="term" value="P:mRNA catabolic process"/>
    <property type="evidence" value="ECO:0007669"/>
    <property type="project" value="InterPro"/>
</dbReference>
<keyword evidence="5 6" id="KW-0694">RNA-binding</keyword>
<dbReference type="FunFam" id="2.60.40.4380:FF:000002">
    <property type="entry name" value="Translational regulator CsrA"/>
    <property type="match status" value="1"/>
</dbReference>
<name>A0A1M4VT34_9FIRM</name>
<dbReference type="Proteomes" id="UP000184196">
    <property type="component" value="Unassembled WGS sequence"/>
</dbReference>
<comment type="function">
    <text evidence="6">A translational regulator that binds mRNA to regulate translation initiation and/or mRNA stability. Usually binds in the 5'-UTR at or near the Shine-Dalgarno sequence preventing ribosome-binding, thus repressing translation. Its main target seems to be the major flagellin gene, while its function is anatagonized by FliW.</text>
</comment>
<gene>
    <name evidence="6" type="primary">csrA</name>
    <name evidence="8" type="ORF">SAMN02745218_00728</name>
</gene>
<keyword evidence="4 6" id="KW-0810">Translation regulation</keyword>
<comment type="subcellular location">
    <subcellularLocation>
        <location evidence="6">Cytoplasm</location>
    </subcellularLocation>
</comment>
<accession>A0A1M4VT34</accession>
<evidence type="ECO:0000313" key="8">
    <source>
        <dbReference type="EMBL" id="SHE72010.1"/>
    </source>
</evidence>
<comment type="subunit">
    <text evidence="6">Homodimer; the beta-strands of each monomer intercalate to form a hydrophobic core, while the alpha-helices form wings that extend away from the core.</text>
</comment>